<comment type="caution">
    <text evidence="2">The sequence shown here is derived from an EMBL/GenBank/DDBJ whole genome shotgun (WGS) entry which is preliminary data.</text>
</comment>
<protein>
    <submittedName>
        <fullName evidence="2">Uncharacterized protein</fullName>
    </submittedName>
</protein>
<dbReference type="OrthoDB" id="302966at2759"/>
<proteinExistence type="predicted"/>
<gene>
    <name evidence="2" type="ORF">GTA08_BOTSDO08725</name>
</gene>
<evidence type="ECO:0000313" key="2">
    <source>
        <dbReference type="EMBL" id="KAF4302728.1"/>
    </source>
</evidence>
<name>A0A8H4N0M5_9PEZI</name>
<evidence type="ECO:0000313" key="3">
    <source>
        <dbReference type="Proteomes" id="UP000572817"/>
    </source>
</evidence>
<accession>A0A8H4N0M5</accession>
<feature type="compositionally biased region" description="Low complexity" evidence="1">
    <location>
        <begin position="31"/>
        <end position="42"/>
    </location>
</feature>
<dbReference type="Proteomes" id="UP000572817">
    <property type="component" value="Unassembled WGS sequence"/>
</dbReference>
<reference evidence="2" key="1">
    <citation type="submission" date="2020-04" db="EMBL/GenBank/DDBJ databases">
        <title>Genome Assembly and Annotation of Botryosphaeria dothidea sdau 11-99, a Latent Pathogen of Apple Fruit Ring Rot in China.</title>
        <authorList>
            <person name="Yu C."/>
            <person name="Diao Y."/>
            <person name="Lu Q."/>
            <person name="Zhao J."/>
            <person name="Cui S."/>
            <person name="Peng C."/>
            <person name="He B."/>
            <person name="Liu H."/>
        </authorList>
    </citation>
    <scope>NUCLEOTIDE SEQUENCE [LARGE SCALE GENOMIC DNA]</scope>
    <source>
        <strain evidence="2">Sdau11-99</strain>
    </source>
</reference>
<sequence length="207" mass="22939">MARPTLPPDRLAKFTAAMHHVYQLPLPNAATTTPSSPQEQQPPWTPPPCAAGHRGRYLWTDAFAVLNLVTLHAAALARAVHADDEGAPDGDGQYHHYLTLWMYALSRLGAVAGGEEGRAWSERAVRLMRAVHPAFVYDREGARPRMWWKFRVGLDGPLVRSEGNLDPVDGLVVCRVLGEEMADYERIVRAKWEGYGSDDALDLGMTL</sequence>
<dbReference type="AlphaFoldDB" id="A0A8H4N0M5"/>
<organism evidence="2 3">
    <name type="scientific">Botryosphaeria dothidea</name>
    <dbReference type="NCBI Taxonomy" id="55169"/>
    <lineage>
        <taxon>Eukaryota</taxon>
        <taxon>Fungi</taxon>
        <taxon>Dikarya</taxon>
        <taxon>Ascomycota</taxon>
        <taxon>Pezizomycotina</taxon>
        <taxon>Dothideomycetes</taxon>
        <taxon>Dothideomycetes incertae sedis</taxon>
        <taxon>Botryosphaeriales</taxon>
        <taxon>Botryosphaeriaceae</taxon>
        <taxon>Botryosphaeria</taxon>
    </lineage>
</organism>
<keyword evidence="3" id="KW-1185">Reference proteome</keyword>
<dbReference type="EMBL" id="WWBZ02000062">
    <property type="protein sequence ID" value="KAF4302728.1"/>
    <property type="molecule type" value="Genomic_DNA"/>
</dbReference>
<evidence type="ECO:0000256" key="1">
    <source>
        <dbReference type="SAM" id="MobiDB-lite"/>
    </source>
</evidence>
<feature type="region of interest" description="Disordered" evidence="1">
    <location>
        <begin position="27"/>
        <end position="49"/>
    </location>
</feature>